<organism evidence="3">
    <name type="scientific">Anomala corpulenta</name>
    <dbReference type="NCBI Taxonomy" id="931571"/>
    <lineage>
        <taxon>Eukaryota</taxon>
        <taxon>Metazoa</taxon>
        <taxon>Ecdysozoa</taxon>
        <taxon>Arthropoda</taxon>
        <taxon>Hexapoda</taxon>
        <taxon>Insecta</taxon>
        <taxon>Pterygota</taxon>
        <taxon>Neoptera</taxon>
        <taxon>Endopterygota</taxon>
        <taxon>Coleoptera</taxon>
        <taxon>Polyphaga</taxon>
        <taxon>Scarabaeiformia</taxon>
        <taxon>Scarabaeidae</taxon>
        <taxon>Rutelinae</taxon>
        <taxon>Anomala</taxon>
    </lineage>
</organism>
<dbReference type="EMBL" id="KM251640">
    <property type="protein sequence ID" value="AKC58521.1"/>
    <property type="molecule type" value="mRNA"/>
</dbReference>
<dbReference type="GO" id="GO:0005615">
    <property type="term" value="C:extracellular space"/>
    <property type="evidence" value="ECO:0007669"/>
    <property type="project" value="TreeGrafter"/>
</dbReference>
<feature type="chain" id="PRO_5007368329" evidence="2">
    <location>
        <begin position="21"/>
        <end position="153"/>
    </location>
</feature>
<feature type="non-terminal residue" evidence="3">
    <location>
        <position position="153"/>
    </location>
</feature>
<dbReference type="SUPFAM" id="SSF47565">
    <property type="entry name" value="Insect pheromone/odorant-binding proteins"/>
    <property type="match status" value="1"/>
</dbReference>
<reference evidence="3" key="1">
    <citation type="submission" date="2014-01" db="EMBL/GenBank/DDBJ databases">
        <authorList>
            <person name="Zhao Y."/>
            <person name="Yin J."/>
            <person name="Li K."/>
            <person name="Cao Y."/>
            <person name="Wu J."/>
        </authorList>
    </citation>
    <scope>NUCLEOTIDE SEQUENCE</scope>
    <source>
        <tissue evidence="3">Antennae</tissue>
    </source>
</reference>
<dbReference type="GO" id="GO:0005549">
    <property type="term" value="F:odorant binding"/>
    <property type="evidence" value="ECO:0007669"/>
    <property type="project" value="InterPro"/>
</dbReference>
<evidence type="ECO:0000313" key="4">
    <source>
        <dbReference type="EMBL" id="AKC58521.1"/>
    </source>
</evidence>
<dbReference type="GO" id="GO:0007608">
    <property type="term" value="P:sensory perception of smell"/>
    <property type="evidence" value="ECO:0007669"/>
    <property type="project" value="TreeGrafter"/>
</dbReference>
<accession>A0A023W726</accession>
<dbReference type="EMBL" id="KJ093447">
    <property type="protein sequence ID" value="AHY28031.1"/>
    <property type="molecule type" value="mRNA"/>
</dbReference>
<dbReference type="SMR" id="A0A023W726"/>
<dbReference type="AlphaFoldDB" id="A0A023W726"/>
<evidence type="ECO:0000256" key="1">
    <source>
        <dbReference type="ARBA" id="ARBA00022729"/>
    </source>
</evidence>
<name>A0A023W726_9SCAR</name>
<keyword evidence="1 2" id="KW-0732">Signal</keyword>
<dbReference type="Pfam" id="PF01395">
    <property type="entry name" value="PBP_GOBP"/>
    <property type="match status" value="1"/>
</dbReference>
<gene>
    <name evidence="4" type="primary">OBP15</name>
</gene>
<protein>
    <submittedName>
        <fullName evidence="4">Odorant binding protein 15</fullName>
    </submittedName>
    <submittedName>
        <fullName evidence="3">Odorant binding protein 2</fullName>
    </submittedName>
</protein>
<reference evidence="4" key="2">
    <citation type="journal article" date="2015" name="PLoS ONE">
        <title>Chemosensory Gene Families in Adult Antennae of Anomala corpulenta Motschulsky (Coleoptera: Scarabaeidae: Rutelinae).</title>
        <authorList>
            <person name="Li X."/>
            <person name="Ju Q."/>
            <person name="Jie W."/>
            <person name="Li F."/>
            <person name="Jiang X."/>
            <person name="Hu J."/>
            <person name="Qu M."/>
        </authorList>
    </citation>
    <scope>NUCLEOTIDE SEQUENCE</scope>
</reference>
<dbReference type="InterPro" id="IPR036728">
    <property type="entry name" value="PBP_GOBP_sf"/>
</dbReference>
<dbReference type="Gene3D" id="1.10.238.20">
    <property type="entry name" value="Pheromone/general odorant binding protein domain"/>
    <property type="match status" value="1"/>
</dbReference>
<feature type="non-terminal residue" evidence="3">
    <location>
        <position position="1"/>
    </location>
</feature>
<evidence type="ECO:0000256" key="2">
    <source>
        <dbReference type="SAM" id="SignalP"/>
    </source>
</evidence>
<evidence type="ECO:0000313" key="3">
    <source>
        <dbReference type="EMBL" id="AHY28031.1"/>
    </source>
</evidence>
<dbReference type="PANTHER" id="PTHR11857:SF42">
    <property type="entry name" value="GENERAL ODORANT-BINDING PROTEIN 19D-RELATED"/>
    <property type="match status" value="1"/>
</dbReference>
<dbReference type="SMART" id="SM00708">
    <property type="entry name" value="PhBP"/>
    <property type="match status" value="1"/>
</dbReference>
<dbReference type="InterPro" id="IPR006170">
    <property type="entry name" value="PBP/GOBP"/>
</dbReference>
<feature type="signal peptide" evidence="2">
    <location>
        <begin position="1"/>
        <end position="20"/>
    </location>
</feature>
<dbReference type="PANTHER" id="PTHR11857">
    <property type="entry name" value="ODORANT BINDING PROTEIN-RELATED"/>
    <property type="match status" value="1"/>
</dbReference>
<sequence length="153" mass="16949">MKSLVVVFVLLGLYSPVILGETLKEHGQKVMEKIIDYATSCADSLGVSPEDIKLLMEKKLPESKEGQCIPSCVNKKFGLQKADGTIDKEYRNSDMEEVKAIDEEVYNKMNSIWDKCVLNGAEGSDECDTGIKLVSCMKEESEKVGLNKEAMGF</sequence>
<dbReference type="CDD" id="cd23992">
    <property type="entry name" value="PBP_GOBP"/>
    <property type="match status" value="1"/>
</dbReference>
<proteinExistence type="evidence at transcript level"/>